<dbReference type="AlphaFoldDB" id="A0A371B791"/>
<protein>
    <submittedName>
        <fullName evidence="1">DUF1007 family protein</fullName>
    </submittedName>
</protein>
<dbReference type="OrthoDB" id="1679673at2"/>
<evidence type="ECO:0000313" key="1">
    <source>
        <dbReference type="EMBL" id="RDV03448.1"/>
    </source>
</evidence>
<name>A0A371B791_9BRAD</name>
<comment type="caution">
    <text evidence="1">The sequence shown here is derived from an EMBL/GenBank/DDBJ whole genome shotgun (WGS) entry which is preliminary data.</text>
</comment>
<accession>A0A371B791</accession>
<sequence>MTGSRFLAALAAVYGMIIVAEPARAHPHVWVTMQTELVYAPDGTITGIRHAWAFDDMFSAFATQGYESKVKGEFTREELQPLAQVNVESLKEYDYFTYVKVDGKKVKLKEPAPGYYLEWKDAVLTLHLTLPFEHPVKTRELQVEVYDPTIFVDFSFAKQNPAKLVDAPAHCKLDVVLPREMTFAEGKALSQIPVDQPNVSMAIGAEFANRILVHCP</sequence>
<dbReference type="Proteomes" id="UP000263993">
    <property type="component" value="Unassembled WGS sequence"/>
</dbReference>
<dbReference type="RefSeq" id="WP_115515472.1">
    <property type="nucleotide sequence ID" value="NZ_QRGO01000001.1"/>
</dbReference>
<proteinExistence type="predicted"/>
<gene>
    <name evidence="1" type="ORF">DXH78_01870</name>
</gene>
<dbReference type="InterPro" id="IPR010412">
    <property type="entry name" value="DUF1007"/>
</dbReference>
<reference evidence="2" key="1">
    <citation type="submission" date="2018-08" db="EMBL/GenBank/DDBJ databases">
        <authorList>
            <person name="Kim S.-J."/>
            <person name="Jung G.-Y."/>
        </authorList>
    </citation>
    <scope>NUCLEOTIDE SEQUENCE [LARGE SCALE GENOMIC DNA]</scope>
    <source>
        <strain evidence="2">GY_H</strain>
    </source>
</reference>
<evidence type="ECO:0000313" key="2">
    <source>
        <dbReference type="Proteomes" id="UP000263993"/>
    </source>
</evidence>
<dbReference type="InterPro" id="IPR016537">
    <property type="entry name" value="UCP008159_ABC"/>
</dbReference>
<dbReference type="EMBL" id="QRGO01000001">
    <property type="protein sequence ID" value="RDV03448.1"/>
    <property type="molecule type" value="Genomic_DNA"/>
</dbReference>
<dbReference type="PIRSF" id="PIRSF008159">
    <property type="entry name" value="UCP008159_ABC"/>
    <property type="match status" value="1"/>
</dbReference>
<keyword evidence="2" id="KW-1185">Reference proteome</keyword>
<dbReference type="Pfam" id="PF06226">
    <property type="entry name" value="DUF1007"/>
    <property type="match status" value="1"/>
</dbReference>
<organism evidence="1 2">
    <name type="scientific">Undibacter mobilis</name>
    <dbReference type="NCBI Taxonomy" id="2292256"/>
    <lineage>
        <taxon>Bacteria</taxon>
        <taxon>Pseudomonadati</taxon>
        <taxon>Pseudomonadota</taxon>
        <taxon>Alphaproteobacteria</taxon>
        <taxon>Hyphomicrobiales</taxon>
        <taxon>Nitrobacteraceae</taxon>
        <taxon>Undibacter</taxon>
    </lineage>
</organism>